<feature type="transmembrane region" description="Helical" evidence="1">
    <location>
        <begin position="51"/>
        <end position="73"/>
    </location>
</feature>
<dbReference type="EMBL" id="PJQY01000872">
    <property type="protein sequence ID" value="PQQ07311.1"/>
    <property type="molecule type" value="Genomic_DNA"/>
</dbReference>
<evidence type="ECO:0000313" key="3">
    <source>
        <dbReference type="Proteomes" id="UP000250321"/>
    </source>
</evidence>
<accession>A0A314YQR3</accession>
<name>A0A314YQR3_PRUYE</name>
<keyword evidence="3" id="KW-1185">Reference proteome</keyword>
<keyword evidence="1" id="KW-1133">Transmembrane helix</keyword>
<protein>
    <submittedName>
        <fullName evidence="2">Uncharacterized protein</fullName>
    </submittedName>
</protein>
<comment type="caution">
    <text evidence="2">The sequence shown here is derived from an EMBL/GenBank/DDBJ whole genome shotgun (WGS) entry which is preliminary data.</text>
</comment>
<feature type="transmembrane region" description="Helical" evidence="1">
    <location>
        <begin position="12"/>
        <end position="31"/>
    </location>
</feature>
<keyword evidence="1" id="KW-0812">Transmembrane</keyword>
<reference evidence="2 3" key="1">
    <citation type="submission" date="2018-02" db="EMBL/GenBank/DDBJ databases">
        <title>Draft genome of wild Prunus yedoensis var. nudiflora.</title>
        <authorList>
            <person name="Baek S."/>
            <person name="Kim J.-H."/>
            <person name="Choi K."/>
            <person name="Kim G.-B."/>
            <person name="Cho A."/>
            <person name="Jang H."/>
            <person name="Shin C.-H."/>
            <person name="Yu H.-J."/>
            <person name="Mun J.-H."/>
        </authorList>
    </citation>
    <scope>NUCLEOTIDE SEQUENCE [LARGE SCALE GENOMIC DNA]</scope>
    <source>
        <strain evidence="3">cv. Jeju island</strain>
        <tissue evidence="2">Leaf</tissue>
    </source>
</reference>
<sequence>MRREISALLQPRSLLIFLVLAIFLIFVFSSTHKKVSFLAFMDLSANLQLFVLKPGIYNVGLMCFVEILVLYDLDALCGLLSQMGLVGVSCLWHLGIRICDILVTDTLFNECKIGY</sequence>
<dbReference type="Proteomes" id="UP000250321">
    <property type="component" value="Unassembled WGS sequence"/>
</dbReference>
<dbReference type="AlphaFoldDB" id="A0A314YQR3"/>
<evidence type="ECO:0000313" key="2">
    <source>
        <dbReference type="EMBL" id="PQQ07311.1"/>
    </source>
</evidence>
<proteinExistence type="predicted"/>
<organism evidence="2 3">
    <name type="scientific">Prunus yedoensis var. nudiflora</name>
    <dbReference type="NCBI Taxonomy" id="2094558"/>
    <lineage>
        <taxon>Eukaryota</taxon>
        <taxon>Viridiplantae</taxon>
        <taxon>Streptophyta</taxon>
        <taxon>Embryophyta</taxon>
        <taxon>Tracheophyta</taxon>
        <taxon>Spermatophyta</taxon>
        <taxon>Magnoliopsida</taxon>
        <taxon>eudicotyledons</taxon>
        <taxon>Gunneridae</taxon>
        <taxon>Pentapetalae</taxon>
        <taxon>rosids</taxon>
        <taxon>fabids</taxon>
        <taxon>Rosales</taxon>
        <taxon>Rosaceae</taxon>
        <taxon>Amygdaloideae</taxon>
        <taxon>Amygdaleae</taxon>
        <taxon>Prunus</taxon>
    </lineage>
</organism>
<keyword evidence="1" id="KW-0472">Membrane</keyword>
<evidence type="ECO:0000256" key="1">
    <source>
        <dbReference type="SAM" id="Phobius"/>
    </source>
</evidence>
<gene>
    <name evidence="2" type="ORF">Pyn_29166</name>
</gene>